<dbReference type="SMART" id="SM00388">
    <property type="entry name" value="HisKA"/>
    <property type="match status" value="1"/>
</dbReference>
<dbReference type="CDD" id="cd00082">
    <property type="entry name" value="HisKA"/>
    <property type="match status" value="1"/>
</dbReference>
<dbReference type="PROSITE" id="PS50885">
    <property type="entry name" value="HAMP"/>
    <property type="match status" value="1"/>
</dbReference>
<keyword evidence="7" id="KW-0597">Phosphoprotein</keyword>
<dbReference type="PROSITE" id="PS50109">
    <property type="entry name" value="HIS_KIN"/>
    <property type="match status" value="1"/>
</dbReference>
<evidence type="ECO:0000256" key="23">
    <source>
        <dbReference type="SAM" id="MobiDB-lite"/>
    </source>
</evidence>
<evidence type="ECO:0000256" key="4">
    <source>
        <dbReference type="ARBA" id="ARBA00004651"/>
    </source>
</evidence>
<dbReference type="GO" id="GO:0000155">
    <property type="term" value="F:phosphorelay sensor kinase activity"/>
    <property type="evidence" value="ECO:0007669"/>
    <property type="project" value="InterPro"/>
</dbReference>
<feature type="domain" description="HAMP" evidence="25">
    <location>
        <begin position="168"/>
        <end position="220"/>
    </location>
</feature>
<evidence type="ECO:0000256" key="9">
    <source>
        <dbReference type="ARBA" id="ARBA00022692"/>
    </source>
</evidence>
<dbReference type="InterPro" id="IPR036890">
    <property type="entry name" value="HATPase_C_sf"/>
</dbReference>
<dbReference type="PANTHER" id="PTHR44936:SF9">
    <property type="entry name" value="SENSOR PROTEIN CREC"/>
    <property type="match status" value="1"/>
</dbReference>
<dbReference type="PRINTS" id="PR00344">
    <property type="entry name" value="BCTRLSENSOR"/>
</dbReference>
<evidence type="ECO:0000256" key="18">
    <source>
        <dbReference type="ARBA" id="ARBA00023016"/>
    </source>
</evidence>
<dbReference type="InterPro" id="IPR005467">
    <property type="entry name" value="His_kinase_dom"/>
</dbReference>
<evidence type="ECO:0000256" key="12">
    <source>
        <dbReference type="ARBA" id="ARBA00022801"/>
    </source>
</evidence>
<dbReference type="Pfam" id="PF02518">
    <property type="entry name" value="HATPase_c"/>
    <property type="match status" value="1"/>
</dbReference>
<evidence type="ECO:0000256" key="5">
    <source>
        <dbReference type="ARBA" id="ARBA00012438"/>
    </source>
</evidence>
<comment type="catalytic activity">
    <reaction evidence="1">
        <text>ATP + protein L-histidine = ADP + protein N-phospho-L-histidine.</text>
        <dbReference type="EC" id="2.7.13.3"/>
    </reaction>
</comment>
<evidence type="ECO:0000256" key="11">
    <source>
        <dbReference type="ARBA" id="ARBA00022777"/>
    </source>
</evidence>
<evidence type="ECO:0000256" key="17">
    <source>
        <dbReference type="ARBA" id="ARBA00023012"/>
    </source>
</evidence>
<evidence type="ECO:0000256" key="10">
    <source>
        <dbReference type="ARBA" id="ARBA00022741"/>
    </source>
</evidence>
<dbReference type="SUPFAM" id="SSF55874">
    <property type="entry name" value="ATPase domain of HSP90 chaperone/DNA topoisomerase II/histidine kinase"/>
    <property type="match status" value="1"/>
</dbReference>
<name>A0A841FH14_9ACTN</name>
<dbReference type="InterPro" id="IPR003660">
    <property type="entry name" value="HAMP_dom"/>
</dbReference>
<dbReference type="Pfam" id="PF00672">
    <property type="entry name" value="HAMP"/>
    <property type="match status" value="1"/>
</dbReference>
<dbReference type="SMART" id="SM00304">
    <property type="entry name" value="HAMP"/>
    <property type="match status" value="1"/>
</dbReference>
<protein>
    <recommendedName>
        <fullName evidence="21">Signal transduction histidine-protein kinase/phosphatase MprB</fullName>
        <ecNumber evidence="5">2.7.13.3</ecNumber>
    </recommendedName>
    <alternativeName>
        <fullName evidence="22">Mycobacterial persistence regulator B</fullName>
    </alternativeName>
</protein>
<evidence type="ECO:0000313" key="27">
    <source>
        <dbReference type="Proteomes" id="UP000548476"/>
    </source>
</evidence>
<keyword evidence="15" id="KW-0904">Protein phosphatase</keyword>
<keyword evidence="19" id="KW-0843">Virulence</keyword>
<evidence type="ECO:0000256" key="2">
    <source>
        <dbReference type="ARBA" id="ARBA00001936"/>
    </source>
</evidence>
<dbReference type="InterPro" id="IPR003661">
    <property type="entry name" value="HisK_dim/P_dom"/>
</dbReference>
<dbReference type="GO" id="GO:0004721">
    <property type="term" value="F:phosphoprotein phosphatase activity"/>
    <property type="evidence" value="ECO:0007669"/>
    <property type="project" value="UniProtKB-KW"/>
</dbReference>
<feature type="domain" description="Histidine kinase" evidence="24">
    <location>
        <begin position="228"/>
        <end position="424"/>
    </location>
</feature>
<evidence type="ECO:0000313" key="26">
    <source>
        <dbReference type="EMBL" id="MBB6034995.1"/>
    </source>
</evidence>
<evidence type="ECO:0000256" key="20">
    <source>
        <dbReference type="ARBA" id="ARBA00023211"/>
    </source>
</evidence>
<keyword evidence="11 26" id="KW-0418">Kinase</keyword>
<evidence type="ECO:0000256" key="14">
    <source>
        <dbReference type="ARBA" id="ARBA00022842"/>
    </source>
</evidence>
<dbReference type="Pfam" id="PF00512">
    <property type="entry name" value="HisKA"/>
    <property type="match status" value="1"/>
</dbReference>
<organism evidence="26 27">
    <name type="scientific">Phytomonospora endophytica</name>
    <dbReference type="NCBI Taxonomy" id="714109"/>
    <lineage>
        <taxon>Bacteria</taxon>
        <taxon>Bacillati</taxon>
        <taxon>Actinomycetota</taxon>
        <taxon>Actinomycetes</taxon>
        <taxon>Micromonosporales</taxon>
        <taxon>Micromonosporaceae</taxon>
        <taxon>Phytomonospora</taxon>
    </lineage>
</organism>
<dbReference type="CDD" id="cd06225">
    <property type="entry name" value="HAMP"/>
    <property type="match status" value="1"/>
</dbReference>
<sequence length="560" mass="58796">MRWAFVRVALATTSMVALALLIPLALVVGQLAHDRAVTAARDQSAAMVTVLAVTDDSQEILRAILSTRSGANGHLAVHLPGRPVLGSEHAAAVDVMLAAGEGRSLTAPADGGLVYLRTVALSSGTAVIEVYIPDAELTRNVNGARLALCALALVLVGISVVTADRLAARFVRAARDLAAVAGRFGGGDLAARVEPGGPADLAEAGAAFNGMADRVVRLVDAEREIAADLSHRLRTPLTALRLDADTLGPGPEAERIREAVGSLQRQIDEIILGARKSVTERSTETCDVSEVLTERLTFWSVLAEDHGRSWTVEGNTRALRVPVAKAELSAAVDAMLGNVFAHTPQGAPFQAVLDVRRRILAVEDGGPGIEDPGTALARGSSGAGSTGLGLDIIRRVADATGGSLHIGHSRLGGARVALVFGQPAGEKQPRRHWRSRHRAEETGRKAAKQNAADEAVRKTGEENAADAAPPERPVRSWRRTGKASASESGGEPVARAERSRRDVDVTGEPVHEPATPEERSWRKTGKTGKTGKAARPARTWRKPGRASGGDDVPQGPGEEK</sequence>
<evidence type="ECO:0000259" key="24">
    <source>
        <dbReference type="PROSITE" id="PS50109"/>
    </source>
</evidence>
<keyword evidence="27" id="KW-1185">Reference proteome</keyword>
<keyword evidence="20" id="KW-0464">Manganese</keyword>
<dbReference type="EC" id="2.7.13.3" evidence="5"/>
<keyword evidence="6" id="KW-1003">Cell membrane</keyword>
<evidence type="ECO:0000256" key="15">
    <source>
        <dbReference type="ARBA" id="ARBA00022912"/>
    </source>
</evidence>
<dbReference type="SMART" id="SM00387">
    <property type="entry name" value="HATPase_c"/>
    <property type="match status" value="1"/>
</dbReference>
<evidence type="ECO:0000256" key="13">
    <source>
        <dbReference type="ARBA" id="ARBA00022840"/>
    </source>
</evidence>
<evidence type="ECO:0000259" key="25">
    <source>
        <dbReference type="PROSITE" id="PS50885"/>
    </source>
</evidence>
<evidence type="ECO:0000256" key="19">
    <source>
        <dbReference type="ARBA" id="ARBA00023026"/>
    </source>
</evidence>
<accession>A0A841FH14</accession>
<comment type="subcellular location">
    <subcellularLocation>
        <location evidence="4">Cell membrane</location>
        <topology evidence="4">Multi-pass membrane protein</topology>
    </subcellularLocation>
</comment>
<keyword evidence="18" id="KW-0346">Stress response</keyword>
<dbReference type="InterPro" id="IPR003594">
    <property type="entry name" value="HATPase_dom"/>
</dbReference>
<dbReference type="GO" id="GO:0005886">
    <property type="term" value="C:plasma membrane"/>
    <property type="evidence" value="ECO:0007669"/>
    <property type="project" value="UniProtKB-SubCell"/>
</dbReference>
<dbReference type="InterPro" id="IPR050980">
    <property type="entry name" value="2C_sensor_his_kinase"/>
</dbReference>
<proteinExistence type="predicted"/>
<evidence type="ECO:0000256" key="21">
    <source>
        <dbReference type="ARBA" id="ARBA00040454"/>
    </source>
</evidence>
<dbReference type="InterPro" id="IPR036097">
    <property type="entry name" value="HisK_dim/P_sf"/>
</dbReference>
<dbReference type="Gene3D" id="3.30.565.10">
    <property type="entry name" value="Histidine kinase-like ATPase, C-terminal domain"/>
    <property type="match status" value="1"/>
</dbReference>
<evidence type="ECO:0000256" key="16">
    <source>
        <dbReference type="ARBA" id="ARBA00022989"/>
    </source>
</evidence>
<gene>
    <name evidence="26" type="ORF">HNR73_002849</name>
</gene>
<dbReference type="Proteomes" id="UP000548476">
    <property type="component" value="Unassembled WGS sequence"/>
</dbReference>
<reference evidence="26 27" key="1">
    <citation type="submission" date="2020-08" db="EMBL/GenBank/DDBJ databases">
        <title>Genomic Encyclopedia of Type Strains, Phase IV (KMG-IV): sequencing the most valuable type-strain genomes for metagenomic binning, comparative biology and taxonomic classification.</title>
        <authorList>
            <person name="Goeker M."/>
        </authorList>
    </citation>
    <scope>NUCLEOTIDE SEQUENCE [LARGE SCALE GENOMIC DNA]</scope>
    <source>
        <strain evidence="26 27">YIM 65646</strain>
    </source>
</reference>
<comment type="caution">
    <text evidence="26">The sequence shown here is derived from an EMBL/GenBank/DDBJ whole genome shotgun (WGS) entry which is preliminary data.</text>
</comment>
<keyword evidence="8" id="KW-0808">Transferase</keyword>
<dbReference type="SUPFAM" id="SSF47384">
    <property type="entry name" value="Homodimeric domain of signal transducing histidine kinase"/>
    <property type="match status" value="1"/>
</dbReference>
<dbReference type="PANTHER" id="PTHR44936">
    <property type="entry name" value="SENSOR PROTEIN CREC"/>
    <property type="match status" value="1"/>
</dbReference>
<keyword evidence="14" id="KW-0460">Magnesium</keyword>
<keyword evidence="17" id="KW-0902">Two-component regulatory system</keyword>
<evidence type="ECO:0000256" key="22">
    <source>
        <dbReference type="ARBA" id="ARBA00041776"/>
    </source>
</evidence>
<keyword evidence="16" id="KW-0472">Membrane</keyword>
<keyword evidence="9" id="KW-0812">Transmembrane</keyword>
<dbReference type="GO" id="GO:0005524">
    <property type="term" value="F:ATP binding"/>
    <property type="evidence" value="ECO:0007669"/>
    <property type="project" value="UniProtKB-KW"/>
</dbReference>
<dbReference type="Gene3D" id="1.10.287.130">
    <property type="match status" value="1"/>
</dbReference>
<feature type="compositionally biased region" description="Basic and acidic residues" evidence="23">
    <location>
        <begin position="494"/>
        <end position="521"/>
    </location>
</feature>
<keyword evidence="10" id="KW-0547">Nucleotide-binding</keyword>
<comment type="cofactor">
    <cofactor evidence="3">
        <name>Mg(2+)</name>
        <dbReference type="ChEBI" id="CHEBI:18420"/>
    </cofactor>
</comment>
<evidence type="ECO:0000256" key="6">
    <source>
        <dbReference type="ARBA" id="ARBA00022475"/>
    </source>
</evidence>
<keyword evidence="13" id="KW-0067">ATP-binding</keyword>
<keyword evidence="16" id="KW-1133">Transmembrane helix</keyword>
<dbReference type="EMBL" id="JACHGT010000005">
    <property type="protein sequence ID" value="MBB6034995.1"/>
    <property type="molecule type" value="Genomic_DNA"/>
</dbReference>
<dbReference type="AlphaFoldDB" id="A0A841FH14"/>
<evidence type="ECO:0000256" key="1">
    <source>
        <dbReference type="ARBA" id="ARBA00000085"/>
    </source>
</evidence>
<dbReference type="InterPro" id="IPR004358">
    <property type="entry name" value="Sig_transdc_His_kin-like_C"/>
</dbReference>
<keyword evidence="12" id="KW-0378">Hydrolase</keyword>
<evidence type="ECO:0000256" key="3">
    <source>
        <dbReference type="ARBA" id="ARBA00001946"/>
    </source>
</evidence>
<evidence type="ECO:0000256" key="7">
    <source>
        <dbReference type="ARBA" id="ARBA00022553"/>
    </source>
</evidence>
<evidence type="ECO:0000256" key="8">
    <source>
        <dbReference type="ARBA" id="ARBA00022679"/>
    </source>
</evidence>
<feature type="region of interest" description="Disordered" evidence="23">
    <location>
        <begin position="421"/>
        <end position="560"/>
    </location>
</feature>
<comment type="cofactor">
    <cofactor evidence="2">
        <name>Mn(2+)</name>
        <dbReference type="ChEBI" id="CHEBI:29035"/>
    </cofactor>
</comment>